<comment type="pathway">
    <text evidence="5">Isoprenoid biosynthesis; isopentenyl diphosphate biosynthesis via DXP pathway; isopentenyl diphosphate from 1-deoxy-D-xylulose 5-phosphate: step 6/6.</text>
</comment>
<feature type="binding site" evidence="5">
    <location>
        <position position="13"/>
    </location>
    <ligand>
        <name>[4Fe-4S] cluster</name>
        <dbReference type="ChEBI" id="CHEBI:49883"/>
    </ligand>
</feature>
<sequence>MANIIVAQTAGFCFGVRIAVDMAKQAGEKLGHAYTNGPIIHNKQVVNYLKSIGVEEMQGYSQLKPGDTVIIRSHGVPPKTERMLKELHVNVLDATCPFVKKVHDKVKQLVEEGYFVVIIGEEGHPEVIGTLGHLEEVDGKGVVVENFEDLVKKVPKRNRIGVVAQTTQSEDFFREAVGYLAENTEELKVFNTICDATSVRQEEVKKIAPEVDVMIIIGGKHSGNTQRLYQISKALNPNTYHIETADELQEQWFENKENIGVSAGASTPDWIIQEVVNKIKEIKGVSHE</sequence>
<feature type="binding site" evidence="5">
    <location>
        <position position="74"/>
    </location>
    <ligand>
        <name>isopentenyl diphosphate</name>
        <dbReference type="ChEBI" id="CHEBI:128769"/>
    </ligand>
</feature>
<keyword evidence="2 5" id="KW-0479">Metal-binding</keyword>
<feature type="binding site" evidence="5">
    <location>
        <position position="224"/>
    </location>
    <ligand>
        <name>dimethylallyl diphosphate</name>
        <dbReference type="ChEBI" id="CHEBI:57623"/>
    </ligand>
</feature>
<comment type="catalytic activity">
    <reaction evidence="5">
        <text>isopentenyl diphosphate + 2 oxidized [2Fe-2S]-[ferredoxin] + H2O = (2E)-4-hydroxy-3-methylbut-2-enyl diphosphate + 2 reduced [2Fe-2S]-[ferredoxin] + 2 H(+)</text>
        <dbReference type="Rhea" id="RHEA:24488"/>
        <dbReference type="Rhea" id="RHEA-COMP:10000"/>
        <dbReference type="Rhea" id="RHEA-COMP:10001"/>
        <dbReference type="ChEBI" id="CHEBI:15377"/>
        <dbReference type="ChEBI" id="CHEBI:15378"/>
        <dbReference type="ChEBI" id="CHEBI:33737"/>
        <dbReference type="ChEBI" id="CHEBI:33738"/>
        <dbReference type="ChEBI" id="CHEBI:128753"/>
        <dbReference type="ChEBI" id="CHEBI:128769"/>
        <dbReference type="EC" id="1.17.7.4"/>
    </reaction>
</comment>
<keyword evidence="1 5" id="KW-0004">4Fe-4S</keyword>
<evidence type="ECO:0000256" key="2">
    <source>
        <dbReference type="ARBA" id="ARBA00022723"/>
    </source>
</evidence>
<dbReference type="CDD" id="cd13944">
    <property type="entry name" value="lytB_ispH"/>
    <property type="match status" value="1"/>
</dbReference>
<dbReference type="NCBIfam" id="NF002187">
    <property type="entry name" value="PRK01045.1-1"/>
    <property type="match status" value="1"/>
</dbReference>
<dbReference type="Gene3D" id="3.40.1010.20">
    <property type="entry name" value="4-hydroxy-3-methylbut-2-enyl diphosphate reductase, catalytic domain"/>
    <property type="match status" value="2"/>
</dbReference>
<dbReference type="GO" id="GO:0016114">
    <property type="term" value="P:terpenoid biosynthetic process"/>
    <property type="evidence" value="ECO:0007669"/>
    <property type="project" value="UniProtKB-UniRule"/>
</dbReference>
<evidence type="ECO:0000313" key="7">
    <source>
        <dbReference type="Proteomes" id="UP000005540"/>
    </source>
</evidence>
<feature type="binding site" evidence="5">
    <location>
        <position position="224"/>
    </location>
    <ligand>
        <name>(2E)-4-hydroxy-3-methylbut-2-enyl diphosphate</name>
        <dbReference type="ChEBI" id="CHEBI:128753"/>
    </ligand>
</feature>
<gene>
    <name evidence="5 6" type="primary">ispH</name>
    <name evidence="6" type="ORF">SULYE_1400</name>
</gene>
<dbReference type="GO" id="GO:0046872">
    <property type="term" value="F:metal ion binding"/>
    <property type="evidence" value="ECO:0007669"/>
    <property type="project" value="UniProtKB-KW"/>
</dbReference>
<feature type="binding site" evidence="5">
    <location>
        <position position="266"/>
    </location>
    <ligand>
        <name>dimethylallyl diphosphate</name>
        <dbReference type="ChEBI" id="CHEBI:57623"/>
    </ligand>
</feature>
<feature type="binding site" evidence="5">
    <location>
        <position position="74"/>
    </location>
    <ligand>
        <name>(2E)-4-hydroxy-3-methylbut-2-enyl diphosphate</name>
        <dbReference type="ChEBI" id="CHEBI:128753"/>
    </ligand>
</feature>
<feature type="binding site" evidence="5">
    <location>
        <position position="224"/>
    </location>
    <ligand>
        <name>isopentenyl diphosphate</name>
        <dbReference type="ChEBI" id="CHEBI:128769"/>
    </ligand>
</feature>
<dbReference type="PANTHER" id="PTHR30426">
    <property type="entry name" value="4-HYDROXY-3-METHYLBUT-2-ENYL DIPHOSPHATE REDUCTASE"/>
    <property type="match status" value="1"/>
</dbReference>
<dbReference type="NCBIfam" id="TIGR00216">
    <property type="entry name" value="ispH_lytB"/>
    <property type="match status" value="1"/>
</dbReference>
<dbReference type="PANTHER" id="PTHR30426:SF0">
    <property type="entry name" value="4-HYDROXY-3-METHYLBUT-2-ENYL DIPHOSPHATE REDUCTASE"/>
    <property type="match status" value="1"/>
</dbReference>
<name>C4FLE6_9AQUI</name>
<feature type="active site" description="Proton donor" evidence="5">
    <location>
        <position position="126"/>
    </location>
</feature>
<dbReference type="Proteomes" id="UP000005540">
    <property type="component" value="Unassembled WGS sequence"/>
</dbReference>
<dbReference type="GO" id="GO:0050992">
    <property type="term" value="P:dimethylallyl diphosphate biosynthetic process"/>
    <property type="evidence" value="ECO:0007669"/>
    <property type="project" value="UniProtKB-UniRule"/>
</dbReference>
<dbReference type="OrthoDB" id="9804077at2"/>
<dbReference type="GO" id="GO:0019288">
    <property type="term" value="P:isopentenyl diphosphate biosynthetic process, methylerythritol 4-phosphate pathway"/>
    <property type="evidence" value="ECO:0007669"/>
    <property type="project" value="UniProtKB-UniRule"/>
</dbReference>
<feature type="binding site" evidence="5">
    <location>
        <position position="222"/>
    </location>
    <ligand>
        <name>isopentenyl diphosphate</name>
        <dbReference type="ChEBI" id="CHEBI:128769"/>
    </ligand>
</feature>
<dbReference type="UniPathway" id="UPA00059">
    <property type="reaction ID" value="UER00105"/>
</dbReference>
<feature type="binding site" evidence="5">
    <location>
        <position position="166"/>
    </location>
    <ligand>
        <name>(2E)-4-hydroxy-3-methylbut-2-enyl diphosphate</name>
        <dbReference type="ChEBI" id="CHEBI:128753"/>
    </ligand>
</feature>
<feature type="binding site" evidence="5">
    <location>
        <position position="222"/>
    </location>
    <ligand>
        <name>(2E)-4-hydroxy-3-methylbut-2-enyl diphosphate</name>
        <dbReference type="ChEBI" id="CHEBI:128753"/>
    </ligand>
</feature>
<feature type="binding site" evidence="5">
    <location>
        <position position="74"/>
    </location>
    <ligand>
        <name>dimethylallyl diphosphate</name>
        <dbReference type="ChEBI" id="CHEBI:57623"/>
    </ligand>
</feature>
<dbReference type="GO" id="GO:0051539">
    <property type="term" value="F:4 iron, 4 sulfur cluster binding"/>
    <property type="evidence" value="ECO:0007669"/>
    <property type="project" value="UniProtKB-UniRule"/>
</dbReference>
<dbReference type="RefSeq" id="WP_007547722.1">
    <property type="nucleotide sequence ID" value="NZ_ABZS01000151.1"/>
</dbReference>
<evidence type="ECO:0000256" key="5">
    <source>
        <dbReference type="HAMAP-Rule" id="MF_00191"/>
    </source>
</evidence>
<dbReference type="EC" id="1.17.7.4" evidence="5"/>
<feature type="binding site" evidence="5">
    <location>
        <position position="41"/>
    </location>
    <ligand>
        <name>(2E)-4-hydroxy-3-methylbut-2-enyl diphosphate</name>
        <dbReference type="ChEBI" id="CHEBI:128753"/>
    </ligand>
</feature>
<keyword evidence="7" id="KW-1185">Reference proteome</keyword>
<evidence type="ECO:0000313" key="6">
    <source>
        <dbReference type="EMBL" id="EEP60103.1"/>
    </source>
</evidence>
<feature type="binding site" evidence="5">
    <location>
        <position position="124"/>
    </location>
    <ligand>
        <name>dimethylallyl diphosphate</name>
        <dbReference type="ChEBI" id="CHEBI:57623"/>
    </ligand>
</feature>
<proteinExistence type="inferred from homology"/>
<comment type="pathway">
    <text evidence="5">Isoprenoid biosynthesis; dimethylallyl diphosphate biosynthesis; dimethylallyl diphosphate from (2E)-4-hydroxy-3-methylbutenyl diphosphate: step 1/1.</text>
</comment>
<accession>C4FLE6</accession>
<comment type="caution">
    <text evidence="6">The sequence shown here is derived from an EMBL/GenBank/DDBJ whole genome shotgun (WGS) entry which is preliminary data.</text>
</comment>
<dbReference type="EMBL" id="ABZS01000151">
    <property type="protein sequence ID" value="EEP60103.1"/>
    <property type="molecule type" value="Genomic_DNA"/>
</dbReference>
<comment type="catalytic activity">
    <reaction evidence="5">
        <text>dimethylallyl diphosphate + 2 oxidized [2Fe-2S]-[ferredoxin] + H2O = (2E)-4-hydroxy-3-methylbut-2-enyl diphosphate + 2 reduced [2Fe-2S]-[ferredoxin] + 2 H(+)</text>
        <dbReference type="Rhea" id="RHEA:24825"/>
        <dbReference type="Rhea" id="RHEA-COMP:10000"/>
        <dbReference type="Rhea" id="RHEA-COMP:10001"/>
        <dbReference type="ChEBI" id="CHEBI:15377"/>
        <dbReference type="ChEBI" id="CHEBI:15378"/>
        <dbReference type="ChEBI" id="CHEBI:33737"/>
        <dbReference type="ChEBI" id="CHEBI:33738"/>
        <dbReference type="ChEBI" id="CHEBI:57623"/>
        <dbReference type="ChEBI" id="CHEBI:128753"/>
        <dbReference type="EC" id="1.17.7.4"/>
    </reaction>
</comment>
<feature type="binding site" evidence="5">
    <location>
        <position position="266"/>
    </location>
    <ligand>
        <name>(2E)-4-hydroxy-3-methylbut-2-enyl diphosphate</name>
        <dbReference type="ChEBI" id="CHEBI:128753"/>
    </ligand>
</feature>
<dbReference type="Gene3D" id="3.40.50.11270">
    <property type="match status" value="1"/>
</dbReference>
<comment type="function">
    <text evidence="5">Catalyzes the conversion of 1-hydroxy-2-methyl-2-(E)-butenyl 4-diphosphate (HMBPP) into a mixture of isopentenyl diphosphate (IPP) and dimethylallyl diphosphate (DMAPP). Acts in the terminal step of the DOXP/MEP pathway for isoprenoid precursor biosynthesis.</text>
</comment>
<comment type="similarity">
    <text evidence="5">Belongs to the IspH family.</text>
</comment>
<keyword evidence="5" id="KW-0414">Isoprene biosynthesis</keyword>
<dbReference type="Pfam" id="PF02401">
    <property type="entry name" value="LYTB"/>
    <property type="match status" value="1"/>
</dbReference>
<protein>
    <recommendedName>
        <fullName evidence="5">4-hydroxy-3-methylbut-2-enyl diphosphate reductase</fullName>
        <shortName evidence="5">HMBPP reductase</shortName>
        <ecNumber evidence="5">1.17.7.4</ecNumber>
    </recommendedName>
</protein>
<feature type="binding site" evidence="5">
    <location>
        <position position="194"/>
    </location>
    <ligand>
        <name>[4Fe-4S] cluster</name>
        <dbReference type="ChEBI" id="CHEBI:49883"/>
    </ligand>
</feature>
<dbReference type="AlphaFoldDB" id="C4FLE6"/>
<dbReference type="UniPathway" id="UPA00056">
    <property type="reaction ID" value="UER00097"/>
</dbReference>
<keyword evidence="4 5" id="KW-0411">Iron-sulfur</keyword>
<evidence type="ECO:0000256" key="4">
    <source>
        <dbReference type="ARBA" id="ARBA00023014"/>
    </source>
</evidence>
<evidence type="ECO:0000256" key="3">
    <source>
        <dbReference type="ARBA" id="ARBA00023004"/>
    </source>
</evidence>
<feature type="binding site" evidence="5">
    <location>
        <position position="222"/>
    </location>
    <ligand>
        <name>dimethylallyl diphosphate</name>
        <dbReference type="ChEBI" id="CHEBI:57623"/>
    </ligand>
</feature>
<dbReference type="InterPro" id="IPR003451">
    <property type="entry name" value="LytB/IspH"/>
</dbReference>
<keyword evidence="3 5" id="KW-0408">Iron</keyword>
<keyword evidence="5 6" id="KW-0560">Oxidoreductase</keyword>
<feature type="binding site" evidence="5">
    <location>
        <position position="124"/>
    </location>
    <ligand>
        <name>(2E)-4-hydroxy-3-methylbut-2-enyl diphosphate</name>
        <dbReference type="ChEBI" id="CHEBI:128753"/>
    </ligand>
</feature>
<reference evidence="6 7" key="1">
    <citation type="submission" date="2009-04" db="EMBL/GenBank/DDBJ databases">
        <authorList>
            <person name="Reysenbach A.-L."/>
            <person name="Heidelberg J.F."/>
            <person name="Nelson W.C."/>
        </authorList>
    </citation>
    <scope>NUCLEOTIDE SEQUENCE [LARGE SCALE GENOMIC DNA]</scope>
    <source>
        <strain evidence="6 7">SS-5</strain>
    </source>
</reference>
<feature type="binding site" evidence="5">
    <location>
        <position position="41"/>
    </location>
    <ligand>
        <name>isopentenyl diphosphate</name>
        <dbReference type="ChEBI" id="CHEBI:128769"/>
    </ligand>
</feature>
<feature type="binding site" evidence="5">
    <location>
        <position position="266"/>
    </location>
    <ligand>
        <name>isopentenyl diphosphate</name>
        <dbReference type="ChEBI" id="CHEBI:128769"/>
    </ligand>
</feature>
<dbReference type="HAMAP" id="MF_00191">
    <property type="entry name" value="IspH"/>
    <property type="match status" value="1"/>
</dbReference>
<feature type="binding site" evidence="5">
    <location>
        <position position="124"/>
    </location>
    <ligand>
        <name>isopentenyl diphosphate</name>
        <dbReference type="ChEBI" id="CHEBI:128769"/>
    </ligand>
</feature>
<dbReference type="GO" id="GO:0051745">
    <property type="term" value="F:4-hydroxy-3-methylbut-2-enyl diphosphate reductase activity"/>
    <property type="evidence" value="ECO:0007669"/>
    <property type="project" value="UniProtKB-UniRule"/>
</dbReference>
<organism evidence="6 7">
    <name type="scientific">Sulfurihydrogenibium yellowstonense SS-5</name>
    <dbReference type="NCBI Taxonomy" id="432331"/>
    <lineage>
        <taxon>Bacteria</taxon>
        <taxon>Pseudomonadati</taxon>
        <taxon>Aquificota</taxon>
        <taxon>Aquificia</taxon>
        <taxon>Aquificales</taxon>
        <taxon>Hydrogenothermaceae</taxon>
        <taxon>Sulfurihydrogenibium</taxon>
    </lineage>
</organism>
<comment type="caution">
    <text evidence="5">Lacks conserved residue(s) required for the propagation of feature annotation.</text>
</comment>
<comment type="cofactor">
    <cofactor evidence="5">
        <name>[4Fe-4S] cluster</name>
        <dbReference type="ChEBI" id="CHEBI:49883"/>
    </cofactor>
    <text evidence="5">Binds 1 [4Fe-4S] cluster per subunit.</text>
</comment>
<feature type="binding site" evidence="5">
    <location>
        <position position="41"/>
    </location>
    <ligand>
        <name>dimethylallyl diphosphate</name>
        <dbReference type="ChEBI" id="CHEBI:57623"/>
    </ligand>
</feature>
<feature type="binding site" evidence="5">
    <location>
        <position position="96"/>
    </location>
    <ligand>
        <name>[4Fe-4S] cluster</name>
        <dbReference type="ChEBI" id="CHEBI:49883"/>
    </ligand>
</feature>
<evidence type="ECO:0000256" key="1">
    <source>
        <dbReference type="ARBA" id="ARBA00022485"/>
    </source>
</evidence>